<name>A0A329S5H0_9STRA</name>
<dbReference type="EMBL" id="MJFZ01000348">
    <property type="protein sequence ID" value="RAW30878.1"/>
    <property type="molecule type" value="Genomic_DNA"/>
</dbReference>
<evidence type="ECO:0000313" key="8">
    <source>
        <dbReference type="Proteomes" id="UP000251314"/>
    </source>
</evidence>
<protein>
    <submittedName>
        <fullName evidence="7">Uncharacterized protein</fullName>
    </submittedName>
</protein>
<evidence type="ECO:0000313" key="6">
    <source>
        <dbReference type="EMBL" id="KAG3219727.1"/>
    </source>
</evidence>
<dbReference type="EMBL" id="RCMV01000298">
    <property type="protein sequence ID" value="KAG3219727.1"/>
    <property type="molecule type" value="Genomic_DNA"/>
</dbReference>
<proteinExistence type="predicted"/>
<accession>A0A329S5H0</accession>
<sequence length="43" mass="5029">MDKSFEQVDVEQLLAARKQQPVLETSTGPCQDVQRLDTRRRVR</sequence>
<dbReference type="Proteomes" id="UP000736787">
    <property type="component" value="Unassembled WGS sequence"/>
</dbReference>
<evidence type="ECO:0000313" key="5">
    <source>
        <dbReference type="EMBL" id="KAG2962294.1"/>
    </source>
</evidence>
<evidence type="ECO:0000256" key="1">
    <source>
        <dbReference type="SAM" id="MobiDB-lite"/>
    </source>
</evidence>
<dbReference type="Proteomes" id="UP000697107">
    <property type="component" value="Unassembled WGS sequence"/>
</dbReference>
<dbReference type="EMBL" id="RCMK01001639">
    <property type="protein sequence ID" value="KAG2890628.1"/>
    <property type="molecule type" value="Genomic_DNA"/>
</dbReference>
<dbReference type="Proteomes" id="UP000760860">
    <property type="component" value="Unassembled WGS sequence"/>
</dbReference>
<reference evidence="7 8" key="1">
    <citation type="submission" date="2018-01" db="EMBL/GenBank/DDBJ databases">
        <title>Draft genome of the strawberry crown rot pathogen Phytophthora cactorum.</title>
        <authorList>
            <person name="Armitage A.D."/>
            <person name="Lysoe E."/>
            <person name="Nellist C.F."/>
            <person name="Harrison R.J."/>
            <person name="Brurberg M.B."/>
        </authorList>
    </citation>
    <scope>NUCLEOTIDE SEQUENCE [LARGE SCALE GENOMIC DNA]</scope>
    <source>
        <strain evidence="7 8">10300</strain>
    </source>
</reference>
<organism evidence="7 8">
    <name type="scientific">Phytophthora cactorum</name>
    <dbReference type="NCBI Taxonomy" id="29920"/>
    <lineage>
        <taxon>Eukaryota</taxon>
        <taxon>Sar</taxon>
        <taxon>Stramenopiles</taxon>
        <taxon>Oomycota</taxon>
        <taxon>Peronosporomycetes</taxon>
        <taxon>Peronosporales</taxon>
        <taxon>Peronosporaceae</taxon>
        <taxon>Phytophthora</taxon>
    </lineage>
</organism>
<comment type="caution">
    <text evidence="7">The sequence shown here is derived from an EMBL/GenBank/DDBJ whole genome shotgun (WGS) entry which is preliminary data.</text>
</comment>
<dbReference type="Proteomes" id="UP000251314">
    <property type="component" value="Unassembled WGS sequence"/>
</dbReference>
<dbReference type="EMBL" id="RCMI01001652">
    <property type="protein sequence ID" value="KAG2882576.1"/>
    <property type="molecule type" value="Genomic_DNA"/>
</dbReference>
<gene>
    <name evidence="7" type="ORF">PC110_g12775</name>
    <name evidence="2" type="ORF">PC113_g21977</name>
    <name evidence="3" type="ORF">PC115_g21908</name>
    <name evidence="4" type="ORF">PC117_g24428</name>
    <name evidence="5" type="ORF">PC118_g21501</name>
    <name evidence="6" type="ORF">PC129_g9485</name>
</gene>
<dbReference type="Proteomes" id="UP000735874">
    <property type="component" value="Unassembled WGS sequence"/>
</dbReference>
<reference evidence="2" key="2">
    <citation type="submission" date="2018-10" db="EMBL/GenBank/DDBJ databases">
        <title>Effector identification in a new, highly contiguous assembly of the strawberry crown rot pathogen Phytophthora cactorum.</title>
        <authorList>
            <person name="Armitage A.D."/>
            <person name="Nellist C.F."/>
            <person name="Bates H."/>
            <person name="Vickerstaff R.J."/>
            <person name="Harrison R.J."/>
        </authorList>
    </citation>
    <scope>NUCLEOTIDE SEQUENCE</scope>
    <source>
        <strain evidence="2">15-7</strain>
        <strain evidence="3">4032</strain>
        <strain evidence="4">4040</strain>
        <strain evidence="5">P415</strain>
        <strain evidence="6">P421</strain>
    </source>
</reference>
<feature type="region of interest" description="Disordered" evidence="1">
    <location>
        <begin position="16"/>
        <end position="43"/>
    </location>
</feature>
<dbReference type="Proteomes" id="UP000774804">
    <property type="component" value="Unassembled WGS sequence"/>
</dbReference>
<evidence type="ECO:0000313" key="7">
    <source>
        <dbReference type="EMBL" id="RAW30878.1"/>
    </source>
</evidence>
<feature type="compositionally biased region" description="Basic and acidic residues" evidence="1">
    <location>
        <begin position="34"/>
        <end position="43"/>
    </location>
</feature>
<evidence type="ECO:0000313" key="3">
    <source>
        <dbReference type="EMBL" id="KAG2882576.1"/>
    </source>
</evidence>
<dbReference type="AlphaFoldDB" id="A0A329S5H0"/>
<dbReference type="EMBL" id="RCMG01001539">
    <property type="protein sequence ID" value="KAG2824885.1"/>
    <property type="molecule type" value="Genomic_DNA"/>
</dbReference>
<dbReference type="VEuPathDB" id="FungiDB:PC110_g12775"/>
<dbReference type="EMBL" id="RCML01001478">
    <property type="protein sequence ID" value="KAG2962294.1"/>
    <property type="molecule type" value="Genomic_DNA"/>
</dbReference>
<evidence type="ECO:0000313" key="2">
    <source>
        <dbReference type="EMBL" id="KAG2824885.1"/>
    </source>
</evidence>
<evidence type="ECO:0000313" key="4">
    <source>
        <dbReference type="EMBL" id="KAG2890628.1"/>
    </source>
</evidence>
<keyword evidence="8" id="KW-1185">Reference proteome</keyword>